<reference evidence="15" key="1">
    <citation type="submission" date="2016-11" db="EMBL/GenBank/DDBJ databases">
        <authorList>
            <person name="Varghese N."/>
            <person name="Submissions S."/>
        </authorList>
    </citation>
    <scope>NUCLEOTIDE SEQUENCE [LARGE SCALE GENOMIC DNA]</scope>
    <source>
        <strain evidence="15">DSM 6637</strain>
    </source>
</reference>
<feature type="binding site" description="covalent" evidence="9">
    <location>
        <position position="276"/>
    </location>
    <ligand>
        <name>heme c</name>
        <dbReference type="ChEBI" id="CHEBI:61717"/>
    </ligand>
</feature>
<evidence type="ECO:0000256" key="8">
    <source>
        <dbReference type="ARBA" id="ARBA00023136"/>
    </source>
</evidence>
<dbReference type="OrthoDB" id="9808471at2"/>
<feature type="compositionally biased region" description="Low complexity" evidence="10">
    <location>
        <begin position="35"/>
        <end position="50"/>
    </location>
</feature>
<keyword evidence="15" id="KW-1185">Reference proteome</keyword>
<feature type="binding site" description="covalent" evidence="9">
    <location>
        <position position="277"/>
    </location>
    <ligand>
        <name>heme c</name>
        <dbReference type="ChEBI" id="CHEBI:61717"/>
    </ligand>
</feature>
<dbReference type="PRINTS" id="PR00603">
    <property type="entry name" value="CYTOCHROMEC1"/>
</dbReference>
<evidence type="ECO:0000256" key="11">
    <source>
        <dbReference type="SAM" id="Phobius"/>
    </source>
</evidence>
<name>A0A1M7IDP0_9RHOB</name>
<keyword evidence="8 11" id="KW-0472">Membrane</keyword>
<feature type="compositionally biased region" description="Low complexity" evidence="10">
    <location>
        <begin position="73"/>
        <end position="115"/>
    </location>
</feature>
<dbReference type="Proteomes" id="UP000184444">
    <property type="component" value="Unassembled WGS sequence"/>
</dbReference>
<dbReference type="PROSITE" id="PS51007">
    <property type="entry name" value="CYTC"/>
    <property type="match status" value="1"/>
</dbReference>
<feature type="region of interest" description="Disordered" evidence="10">
    <location>
        <begin position="30"/>
        <end position="206"/>
    </location>
</feature>
<dbReference type="STRING" id="53463.SAMN05444389_10865"/>
<dbReference type="EMBL" id="FRCK01000008">
    <property type="protein sequence ID" value="SHM38557.1"/>
    <property type="molecule type" value="Genomic_DNA"/>
</dbReference>
<feature type="domain" description="Cytochrome c" evidence="13">
    <location>
        <begin position="260"/>
        <end position="380"/>
    </location>
</feature>
<organism evidence="14 15">
    <name type="scientific">Paracoccus solventivorans</name>
    <dbReference type="NCBI Taxonomy" id="53463"/>
    <lineage>
        <taxon>Bacteria</taxon>
        <taxon>Pseudomonadati</taxon>
        <taxon>Pseudomonadota</taxon>
        <taxon>Alphaproteobacteria</taxon>
        <taxon>Rhodobacterales</taxon>
        <taxon>Paracoccaceae</taxon>
        <taxon>Paracoccus</taxon>
    </lineage>
</organism>
<evidence type="ECO:0000256" key="7">
    <source>
        <dbReference type="ARBA" id="ARBA00023004"/>
    </source>
</evidence>
<accession>A0A1M7IDP0</accession>
<evidence type="ECO:0000256" key="3">
    <source>
        <dbReference type="ARBA" id="ARBA00022617"/>
    </source>
</evidence>
<evidence type="ECO:0000256" key="9">
    <source>
        <dbReference type="PIRSR" id="PIRSR602326-1"/>
    </source>
</evidence>
<evidence type="ECO:0000259" key="13">
    <source>
        <dbReference type="PROSITE" id="PS51007"/>
    </source>
</evidence>
<keyword evidence="12" id="KW-0732">Signal</keyword>
<feature type="compositionally biased region" description="Acidic residues" evidence="10">
    <location>
        <begin position="116"/>
        <end position="206"/>
    </location>
</feature>
<dbReference type="PANTHER" id="PTHR10266">
    <property type="entry name" value="CYTOCHROME C1"/>
    <property type="match status" value="1"/>
</dbReference>
<gene>
    <name evidence="14" type="ORF">SAMN05444389_10865</name>
</gene>
<proteinExistence type="predicted"/>
<keyword evidence="3 9" id="KW-0349">Heme</keyword>
<dbReference type="InterPro" id="IPR036909">
    <property type="entry name" value="Cyt_c-like_dom_sf"/>
</dbReference>
<dbReference type="Gene3D" id="1.20.5.100">
    <property type="entry name" value="Cytochrome c1, transmembrane anchor, C-terminal"/>
    <property type="match status" value="1"/>
</dbReference>
<dbReference type="GO" id="GO:0009055">
    <property type="term" value="F:electron transfer activity"/>
    <property type="evidence" value="ECO:0007669"/>
    <property type="project" value="InterPro"/>
</dbReference>
<evidence type="ECO:0000256" key="5">
    <source>
        <dbReference type="ARBA" id="ARBA00022723"/>
    </source>
</evidence>
<evidence type="ECO:0000256" key="2">
    <source>
        <dbReference type="ARBA" id="ARBA00016165"/>
    </source>
</evidence>
<protein>
    <recommendedName>
        <fullName evidence="2">Cytochrome c1</fullName>
    </recommendedName>
</protein>
<dbReference type="GO" id="GO:0046872">
    <property type="term" value="F:metal ion binding"/>
    <property type="evidence" value="ECO:0007669"/>
    <property type="project" value="UniProtKB-KW"/>
</dbReference>
<keyword evidence="7 9" id="KW-0408">Iron</keyword>
<feature type="binding site" description="covalent" evidence="9">
    <location>
        <position position="273"/>
    </location>
    <ligand>
        <name>heme c</name>
        <dbReference type="ChEBI" id="CHEBI:61717"/>
    </ligand>
</feature>
<evidence type="ECO:0000313" key="14">
    <source>
        <dbReference type="EMBL" id="SHM38557.1"/>
    </source>
</evidence>
<evidence type="ECO:0000256" key="12">
    <source>
        <dbReference type="SAM" id="SignalP"/>
    </source>
</evidence>
<comment type="subcellular location">
    <subcellularLocation>
        <location evidence="1">Membrane</location>
    </subcellularLocation>
</comment>
<dbReference type="InterPro" id="IPR009056">
    <property type="entry name" value="Cyt_c-like_dom"/>
</dbReference>
<dbReference type="GO" id="GO:0020037">
    <property type="term" value="F:heme binding"/>
    <property type="evidence" value="ECO:0007669"/>
    <property type="project" value="InterPro"/>
</dbReference>
<dbReference type="InterPro" id="IPR002326">
    <property type="entry name" value="Cyt_c1"/>
</dbReference>
<keyword evidence="6 11" id="KW-1133">Transmembrane helix</keyword>
<keyword evidence="5 9" id="KW-0479">Metal-binding</keyword>
<feature type="chain" id="PRO_5011980241" description="Cytochrome c1" evidence="12">
    <location>
        <begin position="23"/>
        <end position="482"/>
    </location>
</feature>
<sequence>MSLRNVTLTAVAALSLGMAANAQSTTTVTVPLNEPGTQAPVPTGPGTTVTRLPDGSSTVETTGAAPAAPAPAAPAATAAPVAAEPAPVTAEPEPQTAAEVTAQAADTATPATTEEPAAEEAAAEAPAEEPAAEAPAEEAPAEEAAADEAPADEAPAEEAAEAEPAAEDEAVEEAPAEEAAADEEAAQDEATEDEAPAEAVEDEAAAEDLTEDVAVAEDSTEEDAPQIDEAAEATEAATHDQVIHDVSFSFEGPFGTYDQLQLQRGLQVYTEVCAGCHGMKQVPLRTLSDPNGPQLPEDQMRAYAGELSIFDPELDDERPREPTDMFPTIEGEGMGPDLSLMAKARAGFHGPYGTGINQLFHGIGGPEYIYSILTGYTGEEMEQAGTVLYENTAFPGGWISMAPPLSDDQVTYEDGSPTDLNSMAQDISAFLMWTAEPKMMERKQSGLVAVLFLIVLTVLLYLTNKRLWWPIKHRDEVAGSDR</sequence>
<comment type="cofactor">
    <cofactor evidence="9">
        <name>heme c</name>
        <dbReference type="ChEBI" id="CHEBI:61717"/>
    </cofactor>
    <text evidence="9">Binds 1 heme c group covalently per subunit.</text>
</comment>
<dbReference type="AlphaFoldDB" id="A0A1M7IDP0"/>
<feature type="binding site" description="covalent" evidence="9">
    <location>
        <position position="401"/>
    </location>
    <ligand>
        <name>heme c</name>
        <dbReference type="ChEBI" id="CHEBI:61717"/>
    </ligand>
</feature>
<evidence type="ECO:0000256" key="6">
    <source>
        <dbReference type="ARBA" id="ARBA00022989"/>
    </source>
</evidence>
<evidence type="ECO:0000313" key="15">
    <source>
        <dbReference type="Proteomes" id="UP000184444"/>
    </source>
</evidence>
<dbReference type="Pfam" id="PF02167">
    <property type="entry name" value="Cytochrom_C1"/>
    <property type="match status" value="1"/>
</dbReference>
<evidence type="ECO:0000256" key="10">
    <source>
        <dbReference type="SAM" id="MobiDB-lite"/>
    </source>
</evidence>
<dbReference type="PANTHER" id="PTHR10266:SF3">
    <property type="entry name" value="CYTOCHROME C1, HEME PROTEIN, MITOCHONDRIAL"/>
    <property type="match status" value="1"/>
</dbReference>
<dbReference type="Gene3D" id="1.10.760.10">
    <property type="entry name" value="Cytochrome c-like domain"/>
    <property type="match status" value="1"/>
</dbReference>
<feature type="signal peptide" evidence="12">
    <location>
        <begin position="1"/>
        <end position="22"/>
    </location>
</feature>
<feature type="transmembrane region" description="Helical" evidence="11">
    <location>
        <begin position="446"/>
        <end position="464"/>
    </location>
</feature>
<dbReference type="GO" id="GO:0016020">
    <property type="term" value="C:membrane"/>
    <property type="evidence" value="ECO:0007669"/>
    <property type="project" value="UniProtKB-SubCell"/>
</dbReference>
<evidence type="ECO:0000256" key="1">
    <source>
        <dbReference type="ARBA" id="ARBA00004370"/>
    </source>
</evidence>
<evidence type="ECO:0000256" key="4">
    <source>
        <dbReference type="ARBA" id="ARBA00022692"/>
    </source>
</evidence>
<feature type="compositionally biased region" description="Low complexity" evidence="10">
    <location>
        <begin position="58"/>
        <end position="67"/>
    </location>
</feature>
<keyword evidence="4 11" id="KW-0812">Transmembrane</keyword>
<dbReference type="SUPFAM" id="SSF46626">
    <property type="entry name" value="Cytochrome c"/>
    <property type="match status" value="1"/>
</dbReference>